<dbReference type="PANTHER" id="PTHR44086:SF10">
    <property type="entry name" value="THIOSULFATE SULFURTRANSFERASE_RHODANESE-LIKE DOMAIN-CONTAINING PROTEIN 3"/>
    <property type="match status" value="1"/>
</dbReference>
<dbReference type="PROSITE" id="PS50206">
    <property type="entry name" value="RHODANESE_3"/>
    <property type="match status" value="1"/>
</dbReference>
<proteinExistence type="predicted"/>
<dbReference type="InterPro" id="IPR001763">
    <property type="entry name" value="Rhodanese-like_dom"/>
</dbReference>
<sequence>MTLPLLRTVYRASAVIARRMYTTKPDVSFQELRQLIHGVKPTPYTLIDVREPSEVAEGKVPTATNIPLGDVAAAFSLPAEDFKAKYGIDKPTSSQETIFYCRSGKRSQNAIDQVEKISPDLVIRNYRGSWLNYSENALNNRSLASEMASDINIVKPKAARTDADIQFVSNVLWEELCRICNKSVYIDPGCCQRMECMGDGSTHKVLRTMCVTLAEWLSAMHVSKYNMICNGTKTVAVCKAEQQLSTVNMNTLVPEVFNAYLHTHTTVWNMLADFYADMQTTPPDEQQHKHKKHHEQQQEKWKQWDSHQQQQQQQQY</sequence>
<dbReference type="Proteomes" id="UP001145021">
    <property type="component" value="Unassembled WGS sequence"/>
</dbReference>
<evidence type="ECO:0000313" key="3">
    <source>
        <dbReference type="EMBL" id="KAJ1644184.1"/>
    </source>
</evidence>
<dbReference type="AlphaFoldDB" id="A0A9W7XIZ5"/>
<dbReference type="Pfam" id="PF00581">
    <property type="entry name" value="Rhodanese"/>
    <property type="match status" value="1"/>
</dbReference>
<organism evidence="3 4">
    <name type="scientific">Coemansia asiatica</name>
    <dbReference type="NCBI Taxonomy" id="1052880"/>
    <lineage>
        <taxon>Eukaryota</taxon>
        <taxon>Fungi</taxon>
        <taxon>Fungi incertae sedis</taxon>
        <taxon>Zoopagomycota</taxon>
        <taxon>Kickxellomycotina</taxon>
        <taxon>Kickxellomycetes</taxon>
        <taxon>Kickxellales</taxon>
        <taxon>Kickxellaceae</taxon>
        <taxon>Coemansia</taxon>
    </lineage>
</organism>
<feature type="domain" description="Rhodanese" evidence="2">
    <location>
        <begin position="40"/>
        <end position="142"/>
    </location>
</feature>
<name>A0A9W7XIZ5_9FUNG</name>
<dbReference type="EMBL" id="JANBOH010000187">
    <property type="protein sequence ID" value="KAJ1644184.1"/>
    <property type="molecule type" value="Genomic_DNA"/>
</dbReference>
<accession>A0A9W7XIZ5</accession>
<feature type="region of interest" description="Disordered" evidence="1">
    <location>
        <begin position="280"/>
        <end position="316"/>
    </location>
</feature>
<dbReference type="PANTHER" id="PTHR44086">
    <property type="entry name" value="THIOSULFATE SULFURTRANSFERASE RDL2, MITOCHONDRIAL-RELATED"/>
    <property type="match status" value="1"/>
</dbReference>
<evidence type="ECO:0000256" key="1">
    <source>
        <dbReference type="SAM" id="MobiDB-lite"/>
    </source>
</evidence>
<gene>
    <name evidence="3" type="ORF">LPJ64_004123</name>
</gene>
<reference evidence="3" key="1">
    <citation type="submission" date="2022-07" db="EMBL/GenBank/DDBJ databases">
        <title>Phylogenomic reconstructions and comparative analyses of Kickxellomycotina fungi.</title>
        <authorList>
            <person name="Reynolds N.K."/>
            <person name="Stajich J.E."/>
            <person name="Barry K."/>
            <person name="Grigoriev I.V."/>
            <person name="Crous P."/>
            <person name="Smith M.E."/>
        </authorList>
    </citation>
    <scope>NUCLEOTIDE SEQUENCE</scope>
    <source>
        <strain evidence="3">NBRC 105413</strain>
    </source>
</reference>
<protein>
    <recommendedName>
        <fullName evidence="2">Rhodanese domain-containing protein</fullName>
    </recommendedName>
</protein>
<evidence type="ECO:0000313" key="4">
    <source>
        <dbReference type="Proteomes" id="UP001145021"/>
    </source>
</evidence>
<dbReference type="SUPFAM" id="SSF52821">
    <property type="entry name" value="Rhodanese/Cell cycle control phosphatase"/>
    <property type="match status" value="1"/>
</dbReference>
<evidence type="ECO:0000259" key="2">
    <source>
        <dbReference type="PROSITE" id="PS50206"/>
    </source>
</evidence>
<dbReference type="SMART" id="SM00450">
    <property type="entry name" value="RHOD"/>
    <property type="match status" value="1"/>
</dbReference>
<comment type="caution">
    <text evidence="3">The sequence shown here is derived from an EMBL/GenBank/DDBJ whole genome shotgun (WGS) entry which is preliminary data.</text>
</comment>
<dbReference type="InterPro" id="IPR036873">
    <property type="entry name" value="Rhodanese-like_dom_sf"/>
</dbReference>
<feature type="compositionally biased region" description="Basic and acidic residues" evidence="1">
    <location>
        <begin position="295"/>
        <end position="305"/>
    </location>
</feature>
<dbReference type="Gene3D" id="3.40.250.10">
    <property type="entry name" value="Rhodanese-like domain"/>
    <property type="match status" value="1"/>
</dbReference>
<keyword evidence="4" id="KW-1185">Reference proteome</keyword>